<name>A0ABS1VT47_9ACTN</name>
<dbReference type="Proteomes" id="UP000598996">
    <property type="component" value="Unassembled WGS sequence"/>
</dbReference>
<protein>
    <submittedName>
        <fullName evidence="3">SRPBCC family protein</fullName>
    </submittedName>
</protein>
<feature type="domain" description="Activator of Hsp90 ATPase homologue 1/2-like C-terminal" evidence="2">
    <location>
        <begin position="38"/>
        <end position="147"/>
    </location>
</feature>
<keyword evidence="4" id="KW-1185">Reference proteome</keyword>
<comment type="similarity">
    <text evidence="1">Belongs to the AHA1 family.</text>
</comment>
<proteinExistence type="inferred from homology"/>
<dbReference type="CDD" id="cd08899">
    <property type="entry name" value="SRPBCC_CalC_Aha1-like_6"/>
    <property type="match status" value="1"/>
</dbReference>
<dbReference type="RefSeq" id="WP_202994266.1">
    <property type="nucleotide sequence ID" value="NZ_JAENHO010000007.1"/>
</dbReference>
<comment type="caution">
    <text evidence="3">The sequence shown here is derived from an EMBL/GenBank/DDBJ whole genome shotgun (WGS) entry which is preliminary data.</text>
</comment>
<gene>
    <name evidence="3" type="ORF">JKJ07_25385</name>
</gene>
<accession>A0ABS1VT47</accession>
<reference evidence="3 4" key="1">
    <citation type="submission" date="2021-01" db="EMBL/GenBank/DDBJ databases">
        <title>Actinoplanes sp. nov. LDG1-01 isolated from lichen.</title>
        <authorList>
            <person name="Saeng-In P."/>
            <person name="Phongsopitanun W."/>
            <person name="Kanchanasin P."/>
            <person name="Yuki M."/>
            <person name="Kudo T."/>
            <person name="Ohkuma M."/>
            <person name="Tanasupawat S."/>
        </authorList>
    </citation>
    <scope>NUCLEOTIDE SEQUENCE [LARGE SCALE GENOMIC DNA]</scope>
    <source>
        <strain evidence="3 4">LDG1-01</strain>
    </source>
</reference>
<dbReference type="Gene3D" id="3.30.530.20">
    <property type="match status" value="1"/>
</dbReference>
<dbReference type="InterPro" id="IPR013538">
    <property type="entry name" value="ASHA1/2-like_C"/>
</dbReference>
<evidence type="ECO:0000313" key="4">
    <source>
        <dbReference type="Proteomes" id="UP000598996"/>
    </source>
</evidence>
<evidence type="ECO:0000256" key="1">
    <source>
        <dbReference type="ARBA" id="ARBA00006817"/>
    </source>
</evidence>
<dbReference type="InterPro" id="IPR023393">
    <property type="entry name" value="START-like_dom_sf"/>
</dbReference>
<dbReference type="EMBL" id="JAENHO010000007">
    <property type="protein sequence ID" value="MBL7257640.1"/>
    <property type="molecule type" value="Genomic_DNA"/>
</dbReference>
<evidence type="ECO:0000313" key="3">
    <source>
        <dbReference type="EMBL" id="MBL7257640.1"/>
    </source>
</evidence>
<dbReference type="SUPFAM" id="SSF55961">
    <property type="entry name" value="Bet v1-like"/>
    <property type="match status" value="1"/>
</dbReference>
<organism evidence="3 4">
    <name type="scientific">Paractinoplanes lichenicola</name>
    <dbReference type="NCBI Taxonomy" id="2802976"/>
    <lineage>
        <taxon>Bacteria</taxon>
        <taxon>Bacillati</taxon>
        <taxon>Actinomycetota</taxon>
        <taxon>Actinomycetes</taxon>
        <taxon>Micromonosporales</taxon>
        <taxon>Micromonosporaceae</taxon>
        <taxon>Paractinoplanes</taxon>
    </lineage>
</organism>
<sequence length="215" mass="23533">MIDVDTQISQVRRELGSRTLEAGEARVSTISQVYPTGIDDLWDVVTNPERISRWFMPVEGELKEGGHYQLTGNASGTITKCDKPSAYAATWEYADQVSWIEVRLTPEGDGTRFELEHVAHVADEWWDQFGPGATGVGWDMGLLGLANHLTDPSAVLDPVVMATWHETPEGQSFLRQSSDLWVRASIAAGTDEQAAKEAGERTYAFYTGTGPGAEG</sequence>
<evidence type="ECO:0000259" key="2">
    <source>
        <dbReference type="Pfam" id="PF08327"/>
    </source>
</evidence>
<dbReference type="Pfam" id="PF08327">
    <property type="entry name" value="AHSA1"/>
    <property type="match status" value="1"/>
</dbReference>